<dbReference type="AlphaFoldDB" id="A0A9D7SZT5"/>
<evidence type="ECO:0000259" key="6">
    <source>
        <dbReference type="PROSITE" id="PS51007"/>
    </source>
</evidence>
<keyword evidence="1 4" id="KW-0349">Heme</keyword>
<dbReference type="SUPFAM" id="SSF46626">
    <property type="entry name" value="Cytochrome c"/>
    <property type="match status" value="1"/>
</dbReference>
<feature type="domain" description="Cytochrome c" evidence="6">
    <location>
        <begin position="56"/>
        <end position="141"/>
    </location>
</feature>
<dbReference type="Gene3D" id="1.10.760.10">
    <property type="entry name" value="Cytochrome c-like domain"/>
    <property type="match status" value="1"/>
</dbReference>
<evidence type="ECO:0000313" key="8">
    <source>
        <dbReference type="Proteomes" id="UP000808337"/>
    </source>
</evidence>
<dbReference type="InterPro" id="IPR036909">
    <property type="entry name" value="Cyt_c-like_dom_sf"/>
</dbReference>
<dbReference type="GO" id="GO:0009055">
    <property type="term" value="F:electron transfer activity"/>
    <property type="evidence" value="ECO:0007669"/>
    <property type="project" value="InterPro"/>
</dbReference>
<name>A0A9D7SZT5_9BACT</name>
<dbReference type="InterPro" id="IPR009056">
    <property type="entry name" value="Cyt_c-like_dom"/>
</dbReference>
<dbReference type="EMBL" id="JADKGY010000030">
    <property type="protein sequence ID" value="MBK9984620.1"/>
    <property type="molecule type" value="Genomic_DNA"/>
</dbReference>
<keyword evidence="5" id="KW-0732">Signal</keyword>
<accession>A0A9D7SZT5</accession>
<keyword evidence="3 4" id="KW-0408">Iron</keyword>
<dbReference type="PROSITE" id="PS51007">
    <property type="entry name" value="CYTC"/>
    <property type="match status" value="1"/>
</dbReference>
<evidence type="ECO:0000256" key="4">
    <source>
        <dbReference type="PROSITE-ProRule" id="PRU00433"/>
    </source>
</evidence>
<evidence type="ECO:0000256" key="5">
    <source>
        <dbReference type="SAM" id="SignalP"/>
    </source>
</evidence>
<organism evidence="7 8">
    <name type="scientific">Candidatus Opimibacter skivensis</name>
    <dbReference type="NCBI Taxonomy" id="2982028"/>
    <lineage>
        <taxon>Bacteria</taxon>
        <taxon>Pseudomonadati</taxon>
        <taxon>Bacteroidota</taxon>
        <taxon>Saprospiria</taxon>
        <taxon>Saprospirales</taxon>
        <taxon>Saprospiraceae</taxon>
        <taxon>Candidatus Opimibacter</taxon>
    </lineage>
</organism>
<dbReference type="Pfam" id="PF00034">
    <property type="entry name" value="Cytochrom_C"/>
    <property type="match status" value="1"/>
</dbReference>
<dbReference type="Proteomes" id="UP000808337">
    <property type="component" value="Unassembled WGS sequence"/>
</dbReference>
<dbReference type="GO" id="GO:0020037">
    <property type="term" value="F:heme binding"/>
    <property type="evidence" value="ECO:0007669"/>
    <property type="project" value="InterPro"/>
</dbReference>
<gene>
    <name evidence="7" type="ORF">IPP15_20025</name>
</gene>
<feature type="signal peptide" evidence="5">
    <location>
        <begin position="1"/>
        <end position="27"/>
    </location>
</feature>
<evidence type="ECO:0000256" key="3">
    <source>
        <dbReference type="ARBA" id="ARBA00023004"/>
    </source>
</evidence>
<comment type="caution">
    <text evidence="7">The sequence shown here is derived from an EMBL/GenBank/DDBJ whole genome shotgun (WGS) entry which is preliminary data.</text>
</comment>
<sequence>MKSNKNIYVGLCLILFSGLHFDLTAQAKTTTKATSRYGDSPLWADTIRNPLASVSGSAAAGKTTYMKLCTVCHGNFGKGDGIAAASLAVKPADHTGDRVQKQTDGSLYYELTNGHAPMPAYKADLTDKQRWQLICYIRTLKAVPKKP</sequence>
<proteinExistence type="predicted"/>
<reference evidence="7 8" key="1">
    <citation type="submission" date="2020-10" db="EMBL/GenBank/DDBJ databases">
        <title>Connecting structure to function with the recovery of over 1000 high-quality activated sludge metagenome-assembled genomes encoding full-length rRNA genes using long-read sequencing.</title>
        <authorList>
            <person name="Singleton C.M."/>
            <person name="Petriglieri F."/>
            <person name="Kristensen J.M."/>
            <person name="Kirkegaard R.H."/>
            <person name="Michaelsen T.Y."/>
            <person name="Andersen M.H."/>
            <person name="Karst S.M."/>
            <person name="Dueholm M.S."/>
            <person name="Nielsen P.H."/>
            <person name="Albertsen M."/>
        </authorList>
    </citation>
    <scope>NUCLEOTIDE SEQUENCE [LARGE SCALE GENOMIC DNA]</scope>
    <source>
        <strain evidence="7">Ribe_18-Q3-R11-54_MAXAC.273</strain>
    </source>
</reference>
<dbReference type="PANTHER" id="PTHR40394:SF2">
    <property type="entry name" value="QUINOL:CYTOCHROME C OXIDOREDUCTASE MEMBRANE PROTEIN"/>
    <property type="match status" value="1"/>
</dbReference>
<protein>
    <submittedName>
        <fullName evidence="7">Cytochrome c</fullName>
    </submittedName>
</protein>
<dbReference type="PANTHER" id="PTHR40394">
    <property type="entry name" value="LIPOPROTEIN-RELATED"/>
    <property type="match status" value="1"/>
</dbReference>
<feature type="chain" id="PRO_5038499232" evidence="5">
    <location>
        <begin position="28"/>
        <end position="147"/>
    </location>
</feature>
<evidence type="ECO:0000256" key="1">
    <source>
        <dbReference type="ARBA" id="ARBA00022617"/>
    </source>
</evidence>
<dbReference type="GO" id="GO:0046872">
    <property type="term" value="F:metal ion binding"/>
    <property type="evidence" value="ECO:0007669"/>
    <property type="project" value="UniProtKB-KW"/>
</dbReference>
<keyword evidence="2 4" id="KW-0479">Metal-binding</keyword>
<evidence type="ECO:0000313" key="7">
    <source>
        <dbReference type="EMBL" id="MBK9984620.1"/>
    </source>
</evidence>
<evidence type="ECO:0000256" key="2">
    <source>
        <dbReference type="ARBA" id="ARBA00022723"/>
    </source>
</evidence>